<dbReference type="InterPro" id="IPR027417">
    <property type="entry name" value="P-loop_NTPase"/>
</dbReference>
<sequence length="281" mass="32853">MNRPPIPAEAEASLQPVFQFPKSLIQPVMMPWMWLVDQGLFGEKRLETHVVMTGFPRSGTTLAQLMVEACIGDLKAYGKERRALEIARFGSRASKFLLTKRPRDIFLIDEIREYYSERSVNLKFILFIRDPRDILTSYHINKPNEYYVSTIRWKTIHEYWKLAIEGSDTVVVKYEEFVSNPAKTQQQLSDFIGWNVIHPFEEFHKHVPKGFDVGALNGVRKLDTKNSQRWRKECYTERICELLREEDLALTSRLIQLGYEPDDSWAEEYLADKSVKTKKVA</sequence>
<dbReference type="AlphaFoldDB" id="A0A517QID6"/>
<evidence type="ECO:0000259" key="1">
    <source>
        <dbReference type="Pfam" id="PF00685"/>
    </source>
</evidence>
<dbReference type="Proteomes" id="UP000315724">
    <property type="component" value="Chromosome"/>
</dbReference>
<keyword evidence="2" id="KW-0808">Transferase</keyword>
<dbReference type="KEGG" id="tpol:Mal48_05980"/>
<evidence type="ECO:0000313" key="3">
    <source>
        <dbReference type="Proteomes" id="UP000315724"/>
    </source>
</evidence>
<gene>
    <name evidence="2" type="ORF">Mal48_05980</name>
</gene>
<name>A0A517QID6_9PLAN</name>
<accession>A0A517QID6</accession>
<organism evidence="2 3">
    <name type="scientific">Thalassoglobus polymorphus</name>
    <dbReference type="NCBI Taxonomy" id="2527994"/>
    <lineage>
        <taxon>Bacteria</taxon>
        <taxon>Pseudomonadati</taxon>
        <taxon>Planctomycetota</taxon>
        <taxon>Planctomycetia</taxon>
        <taxon>Planctomycetales</taxon>
        <taxon>Planctomycetaceae</taxon>
        <taxon>Thalassoglobus</taxon>
    </lineage>
</organism>
<evidence type="ECO:0000313" key="2">
    <source>
        <dbReference type="EMBL" id="QDT31365.1"/>
    </source>
</evidence>
<keyword evidence="3" id="KW-1185">Reference proteome</keyword>
<proteinExistence type="predicted"/>
<feature type="domain" description="Sulfotransferase" evidence="1">
    <location>
        <begin position="48"/>
        <end position="207"/>
    </location>
</feature>
<dbReference type="GO" id="GO:0008146">
    <property type="term" value="F:sulfotransferase activity"/>
    <property type="evidence" value="ECO:0007669"/>
    <property type="project" value="InterPro"/>
</dbReference>
<protein>
    <submittedName>
        <fullName evidence="2">Sulfotransferase domain protein</fullName>
    </submittedName>
</protein>
<dbReference type="Gene3D" id="3.40.50.300">
    <property type="entry name" value="P-loop containing nucleotide triphosphate hydrolases"/>
    <property type="match status" value="1"/>
</dbReference>
<dbReference type="InterPro" id="IPR000863">
    <property type="entry name" value="Sulfotransferase_dom"/>
</dbReference>
<reference evidence="2 3" key="1">
    <citation type="submission" date="2019-02" db="EMBL/GenBank/DDBJ databases">
        <title>Deep-cultivation of Planctomycetes and their phenomic and genomic characterization uncovers novel biology.</title>
        <authorList>
            <person name="Wiegand S."/>
            <person name="Jogler M."/>
            <person name="Boedeker C."/>
            <person name="Pinto D."/>
            <person name="Vollmers J."/>
            <person name="Rivas-Marin E."/>
            <person name="Kohn T."/>
            <person name="Peeters S.H."/>
            <person name="Heuer A."/>
            <person name="Rast P."/>
            <person name="Oberbeckmann S."/>
            <person name="Bunk B."/>
            <person name="Jeske O."/>
            <person name="Meyerdierks A."/>
            <person name="Storesund J.E."/>
            <person name="Kallscheuer N."/>
            <person name="Luecker S."/>
            <person name="Lage O.M."/>
            <person name="Pohl T."/>
            <person name="Merkel B.J."/>
            <person name="Hornburger P."/>
            <person name="Mueller R.-W."/>
            <person name="Bruemmer F."/>
            <person name="Labrenz M."/>
            <person name="Spormann A.M."/>
            <person name="Op den Camp H."/>
            <person name="Overmann J."/>
            <person name="Amann R."/>
            <person name="Jetten M.S.M."/>
            <person name="Mascher T."/>
            <person name="Medema M.H."/>
            <person name="Devos D.P."/>
            <person name="Kaster A.-K."/>
            <person name="Ovreas L."/>
            <person name="Rohde M."/>
            <person name="Galperin M.Y."/>
            <person name="Jogler C."/>
        </authorList>
    </citation>
    <scope>NUCLEOTIDE SEQUENCE [LARGE SCALE GENOMIC DNA]</scope>
    <source>
        <strain evidence="2 3">Mal48</strain>
    </source>
</reference>
<dbReference type="Pfam" id="PF00685">
    <property type="entry name" value="Sulfotransfer_1"/>
    <property type="match status" value="1"/>
</dbReference>
<dbReference type="RefSeq" id="WP_145195872.1">
    <property type="nucleotide sequence ID" value="NZ_CP036267.1"/>
</dbReference>
<dbReference type="SUPFAM" id="SSF52540">
    <property type="entry name" value="P-loop containing nucleoside triphosphate hydrolases"/>
    <property type="match status" value="1"/>
</dbReference>
<dbReference type="OrthoDB" id="5724543at2"/>
<dbReference type="EMBL" id="CP036267">
    <property type="protein sequence ID" value="QDT31365.1"/>
    <property type="molecule type" value="Genomic_DNA"/>
</dbReference>